<dbReference type="InterPro" id="IPR001752">
    <property type="entry name" value="Kinesin_motor_dom"/>
</dbReference>
<gene>
    <name evidence="14" type="primary">osm-3_3</name>
    <name evidence="14" type="ORF">FJT64_016943</name>
</gene>
<dbReference type="PROSITE" id="PS00411">
    <property type="entry name" value="KINESIN_MOTOR_1"/>
    <property type="match status" value="1"/>
</dbReference>
<evidence type="ECO:0000313" key="14">
    <source>
        <dbReference type="EMBL" id="KAF0312289.1"/>
    </source>
</evidence>
<keyword evidence="8" id="KW-0206">Cytoskeleton</keyword>
<comment type="similarity">
    <text evidence="10 11">Belongs to the TRAFAC class myosin-kinesin ATPase superfamily. Kinesin family.</text>
</comment>
<dbReference type="InterPro" id="IPR027640">
    <property type="entry name" value="Kinesin-like_fam"/>
</dbReference>
<dbReference type="InterPro" id="IPR027417">
    <property type="entry name" value="P-loop_NTPase"/>
</dbReference>
<evidence type="ECO:0000256" key="3">
    <source>
        <dbReference type="ARBA" id="ARBA00022701"/>
    </source>
</evidence>
<dbReference type="Gene3D" id="3.40.850.10">
    <property type="entry name" value="Kinesin motor domain"/>
    <property type="match status" value="1"/>
</dbReference>
<evidence type="ECO:0000256" key="7">
    <source>
        <dbReference type="ARBA" id="ARBA00023175"/>
    </source>
</evidence>
<evidence type="ECO:0000259" key="13">
    <source>
        <dbReference type="PROSITE" id="PS50067"/>
    </source>
</evidence>
<feature type="binding site" evidence="10">
    <location>
        <begin position="104"/>
        <end position="111"/>
    </location>
    <ligand>
        <name>ATP</name>
        <dbReference type="ChEBI" id="CHEBI:30616"/>
    </ligand>
</feature>
<comment type="function">
    <text evidence="9">Plus-end directed microtubule motor that may be used for anterograde axonal transport and could conceivably move cargos in fly neurons different than those moved by kinesin heavy chain or other plus-end directed motors.</text>
</comment>
<keyword evidence="4 10" id="KW-0547">Nucleotide-binding</keyword>
<keyword evidence="15" id="KW-1185">Reference proteome</keyword>
<keyword evidence="7 10" id="KW-0505">Motor protein</keyword>
<evidence type="ECO:0000256" key="11">
    <source>
        <dbReference type="RuleBase" id="RU000394"/>
    </source>
</evidence>
<evidence type="ECO:0000256" key="5">
    <source>
        <dbReference type="ARBA" id="ARBA00022840"/>
    </source>
</evidence>
<evidence type="ECO:0000256" key="2">
    <source>
        <dbReference type="ARBA" id="ARBA00022490"/>
    </source>
</evidence>
<feature type="coiled-coil region" evidence="12">
    <location>
        <begin position="391"/>
        <end position="467"/>
    </location>
</feature>
<dbReference type="InterPro" id="IPR036961">
    <property type="entry name" value="Kinesin_motor_dom_sf"/>
</dbReference>
<keyword evidence="2" id="KW-0963">Cytoplasm</keyword>
<evidence type="ECO:0000256" key="9">
    <source>
        <dbReference type="ARBA" id="ARBA00060187"/>
    </source>
</evidence>
<sequence>MISLSATALFQLPAMAESVKVLVRCRPMNSREKNLNCEVVVFMDDSIMQVSIVNPSDKNSPPKSFTFDGVYYMDSVTENIYKDMAYPLVEGTLEGYNGTIFAYGQTGCGKSFSMQGIPDPPTQLGLIPRAFEHIFDAISTSTETKYLVHGSYLEIYNEEIRDLLGNDPKKKIELKEHPEKGVYVQDLSRQPCHNKNDCDMLMQKGWNNRSTGETLMNKDSSRSHSIFTIFLEMITPSKKGKDQLRAGKLNLVDLAGSERQAKTGATGDRLKEATKINLSLSALGNVISALVDGKSKHIPYRDSKLTRLLQDSLGGNTKTMMVACLSPADNNYDETLSTLRYANRAKQIKNKPKINEDPKDALLREYQEEIKKLKEQLGDGGGPMTGAPQKVVDEEAIAQERERLRAEYEEEMLQMKKELEAQKKMGETNGMQAQRQKQMELEAAKIREEFIEREKKLKEELEHQKSLLTGGSIPDNADPEVVERLKELQSQMVGGEQANNKQALMKRKKVTEEVQRRRKEIAAALGRGAAEDEDDDEILVKAYDDVQATLKARTELAKKMKVRLRAQEQEIRDIQREFATERDDYLETIRRQDQQLKLMQQLMERVQPTIRKDCNYADVEAIKKQAVWDEIDQRWRLPDVQMVKTKLPPAGPSNFLAAGGGSLNGSKGSTSGRVPAQTAPARLGIAWDSDEEDKFLKRLEKGAEEDIAGQYFKPTGNRQAEILLKTQQTAEKAAKLSQEEISLTESNESLGSVSPSGSQGLLDTSLGYWMASKNWLGTGPAPCAEPVRPPHPVTPAGSTLTERLPGLSASITAETATCIHWAEPGDIKCIDVVSLCPYPILVVHLFVYACKRMAVSLDRLVNNELCVYL</sequence>
<feature type="domain" description="Kinesin motor" evidence="13">
    <location>
        <begin position="18"/>
        <end position="348"/>
    </location>
</feature>
<dbReference type="PRINTS" id="PR00380">
    <property type="entry name" value="KINESINHEAVY"/>
</dbReference>
<comment type="caution">
    <text evidence="14">The sequence shown here is derived from an EMBL/GenBank/DDBJ whole genome shotgun (WGS) entry which is preliminary data.</text>
</comment>
<dbReference type="AlphaFoldDB" id="A0A6A4X480"/>
<dbReference type="PANTHER" id="PTHR47969">
    <property type="entry name" value="CHROMOSOME-ASSOCIATED KINESIN KIF4A-RELATED"/>
    <property type="match status" value="1"/>
</dbReference>
<dbReference type="Proteomes" id="UP000440578">
    <property type="component" value="Unassembled WGS sequence"/>
</dbReference>
<name>A0A6A4X480_AMPAM</name>
<feature type="coiled-coil region" evidence="12">
    <location>
        <begin position="557"/>
        <end position="584"/>
    </location>
</feature>
<evidence type="ECO:0000256" key="4">
    <source>
        <dbReference type="ARBA" id="ARBA00022741"/>
    </source>
</evidence>
<evidence type="ECO:0000256" key="6">
    <source>
        <dbReference type="ARBA" id="ARBA00023054"/>
    </source>
</evidence>
<dbReference type="OrthoDB" id="3176171at2759"/>
<organism evidence="14 15">
    <name type="scientific">Amphibalanus amphitrite</name>
    <name type="common">Striped barnacle</name>
    <name type="synonym">Balanus amphitrite</name>
    <dbReference type="NCBI Taxonomy" id="1232801"/>
    <lineage>
        <taxon>Eukaryota</taxon>
        <taxon>Metazoa</taxon>
        <taxon>Ecdysozoa</taxon>
        <taxon>Arthropoda</taxon>
        <taxon>Crustacea</taxon>
        <taxon>Multicrustacea</taxon>
        <taxon>Cirripedia</taxon>
        <taxon>Thoracica</taxon>
        <taxon>Thoracicalcarea</taxon>
        <taxon>Balanomorpha</taxon>
        <taxon>Balanoidea</taxon>
        <taxon>Balanidae</taxon>
        <taxon>Amphibalaninae</taxon>
        <taxon>Amphibalanus</taxon>
    </lineage>
</organism>
<protein>
    <recommendedName>
        <fullName evidence="11">Kinesin-like protein</fullName>
    </recommendedName>
</protein>
<dbReference type="SUPFAM" id="SSF52540">
    <property type="entry name" value="P-loop containing nucleoside triphosphate hydrolases"/>
    <property type="match status" value="1"/>
</dbReference>
<keyword evidence="3 11" id="KW-0493">Microtubule</keyword>
<evidence type="ECO:0000313" key="15">
    <source>
        <dbReference type="Proteomes" id="UP000440578"/>
    </source>
</evidence>
<accession>A0A6A4X480</accession>
<comment type="subcellular location">
    <subcellularLocation>
        <location evidence="1">Cytoplasm</location>
        <location evidence="1">Cytoskeleton</location>
    </subcellularLocation>
</comment>
<dbReference type="EMBL" id="VIIS01000179">
    <property type="protein sequence ID" value="KAF0312289.1"/>
    <property type="molecule type" value="Genomic_DNA"/>
</dbReference>
<reference evidence="14 15" key="1">
    <citation type="submission" date="2019-07" db="EMBL/GenBank/DDBJ databases">
        <title>Draft genome assembly of a fouling barnacle, Amphibalanus amphitrite (Darwin, 1854): The first reference genome for Thecostraca.</title>
        <authorList>
            <person name="Kim W."/>
        </authorList>
    </citation>
    <scope>NUCLEOTIDE SEQUENCE [LARGE SCALE GENOMIC DNA]</scope>
    <source>
        <strain evidence="14">SNU_AA5</strain>
        <tissue evidence="14">Soma without cirri and trophi</tissue>
    </source>
</reference>
<dbReference type="GO" id="GO:0007018">
    <property type="term" value="P:microtubule-based movement"/>
    <property type="evidence" value="ECO:0007669"/>
    <property type="project" value="InterPro"/>
</dbReference>
<dbReference type="GO" id="GO:0005874">
    <property type="term" value="C:microtubule"/>
    <property type="evidence" value="ECO:0007669"/>
    <property type="project" value="UniProtKB-KW"/>
</dbReference>
<evidence type="ECO:0000256" key="10">
    <source>
        <dbReference type="PROSITE-ProRule" id="PRU00283"/>
    </source>
</evidence>
<proteinExistence type="inferred from homology"/>
<evidence type="ECO:0000256" key="12">
    <source>
        <dbReference type="SAM" id="Coils"/>
    </source>
</evidence>
<keyword evidence="6 12" id="KW-0175">Coiled coil</keyword>
<dbReference type="GO" id="GO:0005524">
    <property type="term" value="F:ATP binding"/>
    <property type="evidence" value="ECO:0007669"/>
    <property type="project" value="UniProtKB-UniRule"/>
</dbReference>
<keyword evidence="5 10" id="KW-0067">ATP-binding</keyword>
<dbReference type="GO" id="GO:0003777">
    <property type="term" value="F:microtubule motor activity"/>
    <property type="evidence" value="ECO:0007669"/>
    <property type="project" value="InterPro"/>
</dbReference>
<dbReference type="SMART" id="SM00129">
    <property type="entry name" value="KISc"/>
    <property type="match status" value="1"/>
</dbReference>
<dbReference type="Pfam" id="PF00225">
    <property type="entry name" value="Kinesin"/>
    <property type="match status" value="1"/>
</dbReference>
<evidence type="ECO:0000256" key="1">
    <source>
        <dbReference type="ARBA" id="ARBA00004245"/>
    </source>
</evidence>
<dbReference type="GO" id="GO:0008017">
    <property type="term" value="F:microtubule binding"/>
    <property type="evidence" value="ECO:0007669"/>
    <property type="project" value="InterPro"/>
</dbReference>
<dbReference type="PROSITE" id="PS50067">
    <property type="entry name" value="KINESIN_MOTOR_2"/>
    <property type="match status" value="1"/>
</dbReference>
<dbReference type="PANTHER" id="PTHR47969:SF21">
    <property type="entry name" value="KINESIN-LIKE PROTEIN"/>
    <property type="match status" value="1"/>
</dbReference>
<evidence type="ECO:0000256" key="8">
    <source>
        <dbReference type="ARBA" id="ARBA00023212"/>
    </source>
</evidence>
<dbReference type="InterPro" id="IPR019821">
    <property type="entry name" value="Kinesin_motor_CS"/>
</dbReference>
<dbReference type="FunFam" id="3.40.850.10:FF:000029">
    <property type="entry name" value="Kinesin-like protein KIF17"/>
    <property type="match status" value="1"/>
</dbReference>